<dbReference type="InterPro" id="IPR011263">
    <property type="entry name" value="DNA-dir_RNA_pol_RpoA/D/Rpb3"/>
</dbReference>
<organism evidence="11">
    <name type="scientific">Amphilophium buccinatorium</name>
    <dbReference type="NCBI Taxonomy" id="1115802"/>
    <lineage>
        <taxon>Eukaryota</taxon>
        <taxon>Viridiplantae</taxon>
        <taxon>Streptophyta</taxon>
        <taxon>Embryophyta</taxon>
        <taxon>Tracheophyta</taxon>
        <taxon>Spermatophyta</taxon>
        <taxon>Magnoliopsida</taxon>
        <taxon>eudicotyledons</taxon>
        <taxon>Gunneridae</taxon>
        <taxon>Pentapetalae</taxon>
        <taxon>asterids</taxon>
        <taxon>lamiids</taxon>
        <taxon>Lamiales</taxon>
        <taxon>Bignoniaceae</taxon>
        <taxon>Bignonieae</taxon>
        <taxon>Amphilophium</taxon>
    </lineage>
</organism>
<evidence type="ECO:0000256" key="2">
    <source>
        <dbReference type="ARBA" id="ARBA00007123"/>
    </source>
</evidence>
<comment type="catalytic activity">
    <reaction evidence="9">
        <text>RNA(n) + a ribonucleoside 5'-triphosphate = RNA(n+1) + diphosphate</text>
        <dbReference type="Rhea" id="RHEA:21248"/>
        <dbReference type="Rhea" id="RHEA-COMP:14527"/>
        <dbReference type="Rhea" id="RHEA-COMP:17342"/>
        <dbReference type="ChEBI" id="CHEBI:33019"/>
        <dbReference type="ChEBI" id="CHEBI:61557"/>
        <dbReference type="ChEBI" id="CHEBI:140395"/>
        <dbReference type="EC" id="2.7.7.6"/>
    </reaction>
</comment>
<dbReference type="Pfam" id="PF01193">
    <property type="entry name" value="RNA_pol_L"/>
    <property type="match status" value="1"/>
</dbReference>
<comment type="function">
    <text evidence="1">DNA-dependent RNA polymerase catalyzes the transcription of DNA into RNA using the four ribonucleoside triphosphates as substrates.</text>
</comment>
<dbReference type="GO" id="GO:0006351">
    <property type="term" value="P:DNA-templated transcription"/>
    <property type="evidence" value="ECO:0007669"/>
    <property type="project" value="InterPro"/>
</dbReference>
<evidence type="ECO:0000259" key="10">
    <source>
        <dbReference type="SMART" id="SM00662"/>
    </source>
</evidence>
<dbReference type="CDD" id="cd06928">
    <property type="entry name" value="RNAP_alpha_NTD"/>
    <property type="match status" value="1"/>
</dbReference>
<keyword evidence="5" id="KW-0808">Transferase</keyword>
<evidence type="ECO:0000256" key="1">
    <source>
        <dbReference type="ARBA" id="ARBA00004026"/>
    </source>
</evidence>
<sequence length="345" mass="40166">MIYEIVRVSTRETQWRCAELREDNARLHYGRFFLAPLLVGQADLIGSVMRKALLTELEGTYITYVKLLDVPHEYSRIWGVEEPVYDIVMNLKKIVLRSNQLIDNQSNIFKGRVRVKGPAIVTAKDIILNHAGIEVVDNTQHVATLTKPISLYVDLILEREKRFINKIPYTLQEGSYPISGTFSPILNVNYSTHSYIRENERKEMLFLEIWTNGSLTPVEALSRTSQKLAKLLTAPLCVNEEEDNKFTNEDHLVPLYSFTFEHRWELIKQKKTKLAMKSIYIDQFQFNPQVYNGLKKANIENLFDLLNMSYKDLMKIEYFGLDDVKNIIVTIENYLDTDFDLLQDL</sequence>
<proteinExistence type="inferred from homology"/>
<feature type="domain" description="DNA-directed RNA polymerase RpoA/D/Rpb3-type" evidence="10">
    <location>
        <begin position="29"/>
        <end position="241"/>
    </location>
</feature>
<evidence type="ECO:0000256" key="3">
    <source>
        <dbReference type="ARBA" id="ARBA00012418"/>
    </source>
</evidence>
<keyword evidence="7" id="KW-0804">Transcription</keyword>
<dbReference type="SMART" id="SM00662">
    <property type="entry name" value="RPOLD"/>
    <property type="match status" value="1"/>
</dbReference>
<dbReference type="InterPro" id="IPR036643">
    <property type="entry name" value="RNApol_insert_sf"/>
</dbReference>
<dbReference type="InterPro" id="IPR011260">
    <property type="entry name" value="RNAP_asu_C"/>
</dbReference>
<dbReference type="Gene3D" id="2.170.120.12">
    <property type="entry name" value="DNA-directed RNA polymerase, insert domain"/>
    <property type="match status" value="1"/>
</dbReference>
<dbReference type="SUPFAM" id="SSF47789">
    <property type="entry name" value="C-terminal domain of RNA polymerase alpha subunit"/>
    <property type="match status" value="1"/>
</dbReference>
<keyword evidence="11" id="KW-0150">Chloroplast</keyword>
<dbReference type="InterPro" id="IPR011262">
    <property type="entry name" value="DNA-dir_RNA_pol_insert"/>
</dbReference>
<dbReference type="SUPFAM" id="SSF56553">
    <property type="entry name" value="Insert subdomain of RNA polymerase alpha subunit"/>
    <property type="match status" value="1"/>
</dbReference>
<evidence type="ECO:0000256" key="4">
    <source>
        <dbReference type="ARBA" id="ARBA00022478"/>
    </source>
</evidence>
<evidence type="ECO:0000256" key="6">
    <source>
        <dbReference type="ARBA" id="ARBA00022695"/>
    </source>
</evidence>
<keyword evidence="6" id="KW-0548">Nucleotidyltransferase</keyword>
<dbReference type="AlphaFoldDB" id="A0A411EK72"/>
<geneLocation type="chloroplast" evidence="11"/>
<reference evidence="11" key="1">
    <citation type="journal article" date="2018" name="Mol. Phylogenet. Evol.">
        <title>Contrasting patterns of diversification between Amazonian and Atlantic forest clades of Neotropical lianas (Amphilophium, Bignonieae) inferred from plastid genomic data.</title>
        <authorList>
            <person name="Thode V.A."/>
            <person name="Sanmartin I."/>
            <person name="Lohmann L.G."/>
        </authorList>
    </citation>
    <scope>NUCLEOTIDE SEQUENCE</scope>
</reference>
<dbReference type="Gene3D" id="3.30.1360.10">
    <property type="entry name" value="RNA polymerase, RBP11-like subunit"/>
    <property type="match status" value="1"/>
</dbReference>
<keyword evidence="11" id="KW-0934">Plastid</keyword>
<name>A0A411EK72_9LAMI</name>
<dbReference type="Pfam" id="PF03118">
    <property type="entry name" value="RNA_pol_A_CTD"/>
    <property type="match status" value="1"/>
</dbReference>
<dbReference type="SUPFAM" id="SSF55257">
    <property type="entry name" value="RBP11-like subunits of RNA polymerase"/>
    <property type="match status" value="1"/>
</dbReference>
<dbReference type="GO" id="GO:0005737">
    <property type="term" value="C:cytoplasm"/>
    <property type="evidence" value="ECO:0007669"/>
    <property type="project" value="UniProtKB-ARBA"/>
</dbReference>
<dbReference type="GO" id="GO:0003677">
    <property type="term" value="F:DNA binding"/>
    <property type="evidence" value="ECO:0007669"/>
    <property type="project" value="InterPro"/>
</dbReference>
<dbReference type="EMBL" id="MG750999">
    <property type="protein sequence ID" value="QBA69301.1"/>
    <property type="molecule type" value="Genomic_DNA"/>
</dbReference>
<evidence type="ECO:0000256" key="7">
    <source>
        <dbReference type="ARBA" id="ARBA00023163"/>
    </source>
</evidence>
<evidence type="ECO:0000313" key="11">
    <source>
        <dbReference type="EMBL" id="QBA69301.1"/>
    </source>
</evidence>
<evidence type="ECO:0000256" key="5">
    <source>
        <dbReference type="ARBA" id="ARBA00022679"/>
    </source>
</evidence>
<protein>
    <recommendedName>
        <fullName evidence="3">DNA-directed RNA polymerase</fullName>
        <ecNumber evidence="3">2.7.7.6</ecNumber>
    </recommendedName>
    <alternativeName>
        <fullName evidence="8">Plastid-encoded RNA polymerase subunit alpha</fullName>
    </alternativeName>
</protein>
<dbReference type="GO" id="GO:0003899">
    <property type="term" value="F:DNA-directed RNA polymerase activity"/>
    <property type="evidence" value="ECO:0007669"/>
    <property type="project" value="UniProtKB-EC"/>
</dbReference>
<comment type="similarity">
    <text evidence="2">Belongs to the RNA polymerase alpha chain family.</text>
</comment>
<dbReference type="GO" id="GO:0000428">
    <property type="term" value="C:DNA-directed RNA polymerase complex"/>
    <property type="evidence" value="ECO:0007669"/>
    <property type="project" value="UniProtKB-KW"/>
</dbReference>
<dbReference type="Pfam" id="PF01000">
    <property type="entry name" value="RNA_pol_A_bac"/>
    <property type="match status" value="1"/>
</dbReference>
<dbReference type="InterPro" id="IPR036603">
    <property type="entry name" value="RBP11-like"/>
</dbReference>
<gene>
    <name evidence="11" type="primary">rpoA</name>
</gene>
<dbReference type="EC" id="2.7.7.6" evidence="3"/>
<keyword evidence="4" id="KW-0240">DNA-directed RNA polymerase</keyword>
<dbReference type="Gene3D" id="1.10.150.20">
    <property type="entry name" value="5' to 3' exonuclease, C-terminal subdomain"/>
    <property type="match status" value="1"/>
</dbReference>
<dbReference type="GO" id="GO:0046983">
    <property type="term" value="F:protein dimerization activity"/>
    <property type="evidence" value="ECO:0007669"/>
    <property type="project" value="InterPro"/>
</dbReference>
<evidence type="ECO:0000256" key="9">
    <source>
        <dbReference type="ARBA" id="ARBA00048552"/>
    </source>
</evidence>
<evidence type="ECO:0000256" key="8">
    <source>
        <dbReference type="ARBA" id="ARBA00031776"/>
    </source>
</evidence>
<accession>A0A411EK72</accession>